<dbReference type="InterPro" id="IPR011013">
    <property type="entry name" value="Gal_mutarotase_sf_dom"/>
</dbReference>
<dbReference type="GO" id="GO:0004553">
    <property type="term" value="F:hydrolase activity, hydrolyzing O-glycosyl compounds"/>
    <property type="evidence" value="ECO:0007669"/>
    <property type="project" value="TreeGrafter"/>
</dbReference>
<evidence type="ECO:0000256" key="4">
    <source>
        <dbReference type="PIRSR" id="PIRSR036289-50"/>
    </source>
</evidence>
<name>A0A0K2LAX0_9LACO</name>
<dbReference type="Gene3D" id="2.60.420.10">
    <property type="entry name" value="Maltose phosphorylase, domain 3"/>
    <property type="match status" value="1"/>
</dbReference>
<evidence type="ECO:0000256" key="2">
    <source>
        <dbReference type="ARBA" id="ARBA00022676"/>
    </source>
</evidence>
<dbReference type="GO" id="GO:0005975">
    <property type="term" value="P:carbohydrate metabolic process"/>
    <property type="evidence" value="ECO:0007669"/>
    <property type="project" value="InterPro"/>
</dbReference>
<dbReference type="SUPFAM" id="SSF48208">
    <property type="entry name" value="Six-hairpin glycosidases"/>
    <property type="match status" value="1"/>
</dbReference>
<feature type="domain" description="Glycoside hydrolase family 65 N-terminal" evidence="8">
    <location>
        <begin position="20"/>
        <end position="248"/>
    </location>
</feature>
<evidence type="ECO:0000313" key="10">
    <source>
        <dbReference type="Proteomes" id="UP000061546"/>
    </source>
</evidence>
<proteinExistence type="inferred from homology"/>
<organism evidence="9 10">
    <name type="scientific">Companilactobacillus heilongjiangensis</name>
    <dbReference type="NCBI Taxonomy" id="1074467"/>
    <lineage>
        <taxon>Bacteria</taxon>
        <taxon>Bacillati</taxon>
        <taxon>Bacillota</taxon>
        <taxon>Bacilli</taxon>
        <taxon>Lactobacillales</taxon>
        <taxon>Lactobacillaceae</taxon>
        <taxon>Companilactobacillus</taxon>
    </lineage>
</organism>
<dbReference type="AlphaFoldDB" id="A0A0K2LAX0"/>
<sequence length="780" mass="88456">MTEDWKITYRDTPTGVKSYGQESILTLGNGYLGWRGAPVISRYSDDHYPGLYVAGVFNQTKTEVNDREVINEDLVNFPNPQLLKVTVNQTQLLVPYSDRLAQLDMEHGTLVEKMTFPIDKGQLFLKTTKICDPVNYHQFALKVELSLDFEADVKVELVIDGKIQNKNVARYRNFNSQEFAVTKTSDHMLQGETLQSEINFVLGAKTTSDMTDFATTYTDDSVIDSATVHLQKDEPLVVDRVMAVATSHETADVLNIVEESLKQGSFENIYQINLDHWQEFWQKSDIKLTTDDKDIQKLIRLHIFQLHQAASELSNPHFDASVGSRGLTGEGYRGHIFWDELFMVPYYSANEPLAAKAIIQYRIDRLKAAMENAHLQLEHGAMYPWQSAGIGDEQAQFIHLNPMTNSWYPDNSRLQRHVSLAIVYDLWSYTQITGKNDLLVNGGLDLLLQTSKFWLNKVEYDGNKYHLSGVMGPDEFHEAYPNTKTGGLSDNAYTNLMLAWSLSWLLDLKDVVPEAFEKACQESDFDSDLLAKAQEVSQNLAVNVTRDGVIEQYNHYFELKELDLPAYAKKYGDIHRIDRILKSEGKSSNDYQADKQADTLMMIYNLGPKVMASVIEKLGNKLPKEWLLQNRDYYLSRTVHGSTVSRPVYASVDAALGDADAAWKKLKVAVKSDYDDIQGGTTAEGIHTGVMGADLTVIMRDFAGVRFEDDQLNVNPQLPTTWSKLSFTQTYRGVQYHFDFRGQELSITADHDCTVKVVDQMISLKANEAFEYKIKENVLV</sequence>
<dbReference type="InterPro" id="IPR037018">
    <property type="entry name" value="GH65_N"/>
</dbReference>
<feature type="binding site" evidence="5">
    <location>
        <begin position="338"/>
        <end position="339"/>
    </location>
    <ligand>
        <name>substrate</name>
    </ligand>
</feature>
<feature type="active site" description="Proton donor" evidence="4">
    <location>
        <position position="475"/>
    </location>
</feature>
<evidence type="ECO:0000259" key="6">
    <source>
        <dbReference type="Pfam" id="PF03632"/>
    </source>
</evidence>
<dbReference type="Pfam" id="PF03633">
    <property type="entry name" value="Glyco_hydro_65C"/>
    <property type="match status" value="1"/>
</dbReference>
<comment type="similarity">
    <text evidence="1">Belongs to the glycosyl hydrolase 65 family.</text>
</comment>
<dbReference type="Proteomes" id="UP000061546">
    <property type="component" value="Chromosome"/>
</dbReference>
<dbReference type="InterPro" id="IPR008928">
    <property type="entry name" value="6-hairpin_glycosidase_sf"/>
</dbReference>
<dbReference type="OrthoDB" id="9758855at2"/>
<dbReference type="Gene3D" id="1.50.10.10">
    <property type="match status" value="1"/>
</dbReference>
<evidence type="ECO:0000259" key="7">
    <source>
        <dbReference type="Pfam" id="PF03633"/>
    </source>
</evidence>
<dbReference type="Gene3D" id="2.70.98.40">
    <property type="entry name" value="Glycoside hydrolase, family 65, N-terminal domain"/>
    <property type="match status" value="1"/>
</dbReference>
<keyword evidence="10" id="KW-1185">Reference proteome</keyword>
<gene>
    <name evidence="9" type="ORF">JP39_03025</name>
</gene>
<feature type="binding site" evidence="5">
    <location>
        <begin position="595"/>
        <end position="596"/>
    </location>
    <ligand>
        <name>substrate</name>
    </ligand>
</feature>
<evidence type="ECO:0000256" key="5">
    <source>
        <dbReference type="PIRSR" id="PIRSR036289-51"/>
    </source>
</evidence>
<evidence type="ECO:0000256" key="3">
    <source>
        <dbReference type="ARBA" id="ARBA00022679"/>
    </source>
</evidence>
<dbReference type="PANTHER" id="PTHR11051:SF8">
    <property type="entry name" value="PROTEIN-GLUCOSYLGALACTOSYLHYDROXYLYSINE GLUCOSIDASE"/>
    <property type="match status" value="1"/>
</dbReference>
<dbReference type="Pfam" id="PF03632">
    <property type="entry name" value="Glyco_hydro_65m"/>
    <property type="match status" value="1"/>
</dbReference>
<evidence type="ECO:0000313" key="9">
    <source>
        <dbReference type="EMBL" id="ALB28415.1"/>
    </source>
</evidence>
<dbReference type="GO" id="GO:0030246">
    <property type="term" value="F:carbohydrate binding"/>
    <property type="evidence" value="ECO:0007669"/>
    <property type="project" value="InterPro"/>
</dbReference>
<dbReference type="InterPro" id="IPR005196">
    <property type="entry name" value="Glyco_hydro_65_N"/>
</dbReference>
<dbReference type="InterPro" id="IPR012341">
    <property type="entry name" value="6hp_glycosidase-like_sf"/>
</dbReference>
<dbReference type="Pfam" id="PF03636">
    <property type="entry name" value="Glyco_hydro_65N"/>
    <property type="match status" value="1"/>
</dbReference>
<dbReference type="RefSeq" id="WP_041501680.1">
    <property type="nucleotide sequence ID" value="NZ_BJDV01000019.1"/>
</dbReference>
<dbReference type="SUPFAM" id="SSF74650">
    <property type="entry name" value="Galactose mutarotase-like"/>
    <property type="match status" value="1"/>
</dbReference>
<dbReference type="STRING" id="1074467.JP39_03025"/>
<keyword evidence="3" id="KW-0808">Transferase</keyword>
<dbReference type="PANTHER" id="PTHR11051">
    <property type="entry name" value="GLYCOSYL HYDROLASE-RELATED"/>
    <property type="match status" value="1"/>
</dbReference>
<accession>A0A0K2LAX0</accession>
<evidence type="ECO:0000256" key="1">
    <source>
        <dbReference type="ARBA" id="ARBA00006768"/>
    </source>
</evidence>
<protein>
    <submittedName>
        <fullName evidence="9">Trehalose 6-phosphate phosphorylase</fullName>
    </submittedName>
</protein>
<dbReference type="PIRSF" id="PIRSF036289">
    <property type="entry name" value="Glycosyl_hydrolase_malt_phosph"/>
    <property type="match status" value="1"/>
</dbReference>
<dbReference type="EMBL" id="CP012559">
    <property type="protein sequence ID" value="ALB28415.1"/>
    <property type="molecule type" value="Genomic_DNA"/>
</dbReference>
<dbReference type="InterPro" id="IPR005195">
    <property type="entry name" value="Glyco_hydro_65_M"/>
</dbReference>
<evidence type="ECO:0000259" key="8">
    <source>
        <dbReference type="Pfam" id="PF03636"/>
    </source>
</evidence>
<feature type="domain" description="Glycoside hydrolase family 65 central catalytic" evidence="6">
    <location>
        <begin position="300"/>
        <end position="694"/>
    </location>
</feature>
<dbReference type="KEGG" id="lhi:JP39_03025"/>
<dbReference type="InterPro" id="IPR017045">
    <property type="entry name" value="Malt_Pase/Glycosyl_Hdrlase"/>
</dbReference>
<feature type="domain" description="Glycoside hydrolase family 65 C-terminal" evidence="7">
    <location>
        <begin position="706"/>
        <end position="761"/>
    </location>
</feature>
<reference evidence="9 10" key="1">
    <citation type="submission" date="2015-08" db="EMBL/GenBank/DDBJ databases">
        <title>Genomic sequence of Lactobacillus heilongjiangensis DSM 28069, isolated from Chinese traditional pickle.</title>
        <authorList>
            <person name="Jiang X."/>
            <person name="Zheng B."/>
            <person name="Cheng H."/>
        </authorList>
    </citation>
    <scope>NUCLEOTIDE SEQUENCE [LARGE SCALE GENOMIC DNA]</scope>
    <source>
        <strain evidence="9 10">DSM 28069</strain>
    </source>
</reference>
<keyword evidence="2" id="KW-0328">Glycosyltransferase</keyword>
<dbReference type="GO" id="GO:0016757">
    <property type="term" value="F:glycosyltransferase activity"/>
    <property type="evidence" value="ECO:0007669"/>
    <property type="project" value="UniProtKB-KW"/>
</dbReference>
<dbReference type="InterPro" id="IPR005194">
    <property type="entry name" value="Glyco_hydro_65_C"/>
</dbReference>